<protein>
    <recommendedName>
        <fullName evidence="6">AP-5 complex subunit beta-1</fullName>
    </recommendedName>
</protein>
<feature type="region of interest" description="Disordered" evidence="1">
    <location>
        <begin position="1"/>
        <end position="125"/>
    </location>
</feature>
<dbReference type="EMBL" id="CP144749">
    <property type="protein sequence ID" value="WVZ73049.1"/>
    <property type="molecule type" value="Genomic_DNA"/>
</dbReference>
<evidence type="ECO:0000259" key="3">
    <source>
        <dbReference type="Pfam" id="PF21590"/>
    </source>
</evidence>
<feature type="domain" description="AP5B1 C-terminal" evidence="3">
    <location>
        <begin position="1142"/>
        <end position="1189"/>
    </location>
</feature>
<dbReference type="Proteomes" id="UP001341281">
    <property type="component" value="Chromosome 05"/>
</dbReference>
<accession>A0AAQ3TFK7</accession>
<keyword evidence="5" id="KW-1185">Reference proteome</keyword>
<evidence type="ECO:0008006" key="6">
    <source>
        <dbReference type="Google" id="ProtNLM"/>
    </source>
</evidence>
<dbReference type="GO" id="GO:0016197">
    <property type="term" value="P:endosomal transport"/>
    <property type="evidence" value="ECO:0007669"/>
    <property type="project" value="InterPro"/>
</dbReference>
<dbReference type="InterPro" id="IPR038741">
    <property type="entry name" value="AP5B1"/>
</dbReference>
<sequence>MPAEGVSIGVEAPTSGEDASPGMVQNGGQRGSSSTTTTTTTTSGTSSRRGGVERLLPPTTSPPLPSFLGGPGPRPTKQGKETKTRVGRVQPNPISRETLPNSDPPPHLGCSSPAMDRQPPAASLSPQDWEQLLDDFASSSQPPSRRDRWLHLPLLDLAVSSLPRRDLPSHLKPLILSLLDDHLLPPSPASLPAFLASLHAFPPDHPLRDHLLTTVVSAFASALAAPLSQHRDAPPLAALVDTLLAAANRPNHAPDRAARALACDALRTLDAALPGLLADSLGHLYALAAAERSPAAQSYLLLLASAARHAVRLGRLASPASVLAVAGPPTPFSVPAHLLSPPHAASPPAPPSEANVRDVRKVLALLMDRPQVLTPAATMEMAAILAEVASAVLEWAPAVAAHIKVQFGGMVHSSSPMLLHSLLTLFVRFPDAFGAEDERTMVRRLALAAREAHRPLAVRLLALHWLLGSGRFANLVPGLTQWFYPAVFDPLALKAKKLDCLAYVAAGVGGETVSGGRASDQVAGLLDDGLACVSAFRWLPAWSTETGVAFRALHSVLVDAAPHSTDGTRCSGAEDQGLVPVIADFSNRLLACDSHRWAGERLLRTLDECLLPRLEPGYQLASYYPLFEKIAQNETVPQLRLIELLTKQMVSLSKKHGPDTELKLWSQGSKVVSICRVMLKHHHSARVFLPLSRLLVLAIKSFPDLEVRDHARVCLRMLSCVPGKKLRHLMGVGEQPSGVTPSHPGSLFDMPSPRPAQDLKSMPDLASYIHLERVMPLIVKQSWALTLPNFSVQSRPSGSILSIQDVSSAPSEQENPTGPAVKRIGYAQETLRVMDSKGAETLQILRRYFTCIPDYLHSSGLKIRIPCTFRFDSEPFNGAWGSDLPASGDGADELPALYAVTITFSSSAQFGNIPSCHVPFILGEPPGSGMDIVPVDNQNREESSYCASVVIELEPREPSPGLIDVSVAANTENCQVLSGSLQPITVGIEDMFLKASLPPDTPREGVAMYYHDLFQALWEACDSSSNTGRETFPLSGGKGSAAINGTRSVKLMEVTSKVLIGAIERYLASFVVSVAGHSLVTILRGNGVIKNVIWEENVSDASVGADALVPYSPDSNLQLQLIDDDDIGVSAERYGHESKRDMGVVRVMIFLPPRYHLLFLMEVGCASTLVRMRTDHWPCLAYVDEYLEALIS</sequence>
<feature type="compositionally biased region" description="Polar residues" evidence="1">
    <location>
        <begin position="92"/>
        <end position="101"/>
    </location>
</feature>
<feature type="compositionally biased region" description="Low complexity" evidence="1">
    <location>
        <begin position="31"/>
        <end position="49"/>
    </location>
</feature>
<proteinExistence type="predicted"/>
<evidence type="ECO:0000259" key="2">
    <source>
        <dbReference type="Pfam" id="PF21588"/>
    </source>
</evidence>
<evidence type="ECO:0000313" key="4">
    <source>
        <dbReference type="EMBL" id="WVZ73049.1"/>
    </source>
</evidence>
<organism evidence="4 5">
    <name type="scientific">Paspalum notatum var. saurae</name>
    <dbReference type="NCBI Taxonomy" id="547442"/>
    <lineage>
        <taxon>Eukaryota</taxon>
        <taxon>Viridiplantae</taxon>
        <taxon>Streptophyta</taxon>
        <taxon>Embryophyta</taxon>
        <taxon>Tracheophyta</taxon>
        <taxon>Spermatophyta</taxon>
        <taxon>Magnoliopsida</taxon>
        <taxon>Liliopsida</taxon>
        <taxon>Poales</taxon>
        <taxon>Poaceae</taxon>
        <taxon>PACMAD clade</taxon>
        <taxon>Panicoideae</taxon>
        <taxon>Andropogonodae</taxon>
        <taxon>Paspaleae</taxon>
        <taxon>Paspalinae</taxon>
        <taxon>Paspalum</taxon>
    </lineage>
</organism>
<evidence type="ECO:0000313" key="5">
    <source>
        <dbReference type="Proteomes" id="UP001341281"/>
    </source>
</evidence>
<gene>
    <name evidence="4" type="ORF">U9M48_021404</name>
</gene>
<dbReference type="InterPro" id="IPR048979">
    <property type="entry name" value="AP5B1_middle"/>
</dbReference>
<feature type="domain" description="AP5B1 middle" evidence="2">
    <location>
        <begin position="356"/>
        <end position="726"/>
    </location>
</feature>
<dbReference type="PANTHER" id="PTHR34033:SF1">
    <property type="entry name" value="AP-5 COMPLEX SUBUNIT BETA-1"/>
    <property type="match status" value="1"/>
</dbReference>
<evidence type="ECO:0000256" key="1">
    <source>
        <dbReference type="SAM" id="MobiDB-lite"/>
    </source>
</evidence>
<dbReference type="InterPro" id="IPR048981">
    <property type="entry name" value="AP5B1_C"/>
</dbReference>
<dbReference type="Pfam" id="PF21588">
    <property type="entry name" value="AP5B1_middle"/>
    <property type="match status" value="1"/>
</dbReference>
<dbReference type="AlphaFoldDB" id="A0AAQ3TFK7"/>
<dbReference type="Pfam" id="PF21590">
    <property type="entry name" value="AP5B1_C"/>
    <property type="match status" value="1"/>
</dbReference>
<dbReference type="PANTHER" id="PTHR34033">
    <property type="entry name" value="AP-5 COMPLEX SUBUNIT BETA-1"/>
    <property type="match status" value="1"/>
</dbReference>
<dbReference type="GO" id="GO:0030119">
    <property type="term" value="C:AP-type membrane coat adaptor complex"/>
    <property type="evidence" value="ECO:0007669"/>
    <property type="project" value="TreeGrafter"/>
</dbReference>
<name>A0AAQ3TFK7_PASNO</name>
<reference evidence="4 5" key="1">
    <citation type="submission" date="2024-02" db="EMBL/GenBank/DDBJ databases">
        <title>High-quality chromosome-scale genome assembly of Pensacola bahiagrass (Paspalum notatum Flugge var. saurae).</title>
        <authorList>
            <person name="Vega J.M."/>
            <person name="Podio M."/>
            <person name="Orjuela J."/>
            <person name="Siena L.A."/>
            <person name="Pessino S.C."/>
            <person name="Combes M.C."/>
            <person name="Mariac C."/>
            <person name="Albertini E."/>
            <person name="Pupilli F."/>
            <person name="Ortiz J.P.A."/>
            <person name="Leblanc O."/>
        </authorList>
    </citation>
    <scope>NUCLEOTIDE SEQUENCE [LARGE SCALE GENOMIC DNA]</scope>
    <source>
        <strain evidence="4">R1</strain>
        <tissue evidence="4">Leaf</tissue>
    </source>
</reference>